<evidence type="ECO:0000256" key="2">
    <source>
        <dbReference type="ARBA" id="ARBA00022801"/>
    </source>
</evidence>
<gene>
    <name evidence="6" type="ORF">HFZ78_23140</name>
</gene>
<feature type="domain" description="LD-carboxypeptidase C-terminal" evidence="5">
    <location>
        <begin position="209"/>
        <end position="328"/>
    </location>
</feature>
<feature type="active site" description="Charge relay system" evidence="3">
    <location>
        <position position="313"/>
    </location>
</feature>
<dbReference type="Pfam" id="PF02016">
    <property type="entry name" value="Peptidase_S66"/>
    <property type="match status" value="1"/>
</dbReference>
<evidence type="ECO:0000259" key="4">
    <source>
        <dbReference type="Pfam" id="PF02016"/>
    </source>
</evidence>
<evidence type="ECO:0000313" key="6">
    <source>
        <dbReference type="EMBL" id="QIZ09240.1"/>
    </source>
</evidence>
<reference evidence="6 7" key="2">
    <citation type="submission" date="2020-04" db="EMBL/GenBank/DDBJ databases">
        <authorList>
            <person name="Fomenkov A."/>
            <person name="Anton B.P."/>
            <person name="Roberts R.J."/>
        </authorList>
    </citation>
    <scope>NUCLEOTIDE SEQUENCE [LARGE SCALE GENOMIC DNA]</scope>
    <source>
        <strain evidence="6 7">S2</strain>
    </source>
</reference>
<dbReference type="InterPro" id="IPR027478">
    <property type="entry name" value="LdcA_N"/>
</dbReference>
<dbReference type="Gene3D" id="3.40.50.10740">
    <property type="entry name" value="Class I glutamine amidotransferase-like"/>
    <property type="match status" value="1"/>
</dbReference>
<dbReference type="CDD" id="cd07062">
    <property type="entry name" value="Peptidase_S66_mccF_like"/>
    <property type="match status" value="1"/>
</dbReference>
<dbReference type="InterPro" id="IPR027461">
    <property type="entry name" value="Carboxypeptidase_A_C_sf"/>
</dbReference>
<keyword evidence="6" id="KW-0645">Protease</keyword>
<comment type="similarity">
    <text evidence="1">Belongs to the peptidase S66 family.</text>
</comment>
<dbReference type="InterPro" id="IPR040921">
    <property type="entry name" value="Peptidase_S66C"/>
</dbReference>
<feature type="active site" description="Charge relay system" evidence="3">
    <location>
        <position position="243"/>
    </location>
</feature>
<dbReference type="GO" id="GO:0004180">
    <property type="term" value="F:carboxypeptidase activity"/>
    <property type="evidence" value="ECO:0007669"/>
    <property type="project" value="UniProtKB-KW"/>
</dbReference>
<dbReference type="AlphaFoldDB" id="A0A6H1P6M4"/>
<dbReference type="PIRSF" id="PIRSF028757">
    <property type="entry name" value="LD-carboxypeptidase"/>
    <property type="match status" value="1"/>
</dbReference>
<dbReference type="InterPro" id="IPR040449">
    <property type="entry name" value="Peptidase_S66_N"/>
</dbReference>
<dbReference type="Pfam" id="PF17676">
    <property type="entry name" value="Peptidase_S66C"/>
    <property type="match status" value="1"/>
</dbReference>
<sequence length="343" mass="39364">MLIKPKKLLPGDRVATVSPSWGGAGDPKLRWRYEQGVKRLEEVFGLKVIPMPNSLKGSEYLYKNPQARAEDLMTAFKDGSIKGIFANIGGEDSIRLLPYIDFDVIRENPKIFMGYSDVTVSHLFCHKAGISSFYGPAILTDFAENVEMDPYTIDMVNRTLFSNEMIGEIQPAKEWTSERLEWIEENKNRRRTMRQNVGYEILQGSGVARGHLIGGCIEVLEFAKGTVLWPEKNYWNESILFFETSEEKPEPNNIKYWLRNYAIQGILQKANGIIFGKPQDEKYYDEYKVEIQKVIKEFNLEDLPILYNLNFGHTEPKFILPYGAMAEINCDKKTFTILESGVE</sequence>
<dbReference type="PANTHER" id="PTHR30237:SF4">
    <property type="entry name" value="LD-CARBOXYPEPTIDASE C-TERMINAL DOMAIN-CONTAINING PROTEIN"/>
    <property type="match status" value="1"/>
</dbReference>
<name>A0A6H1P6M4_PRIMG</name>
<keyword evidence="2" id="KW-0378">Hydrolase</keyword>
<dbReference type="SUPFAM" id="SSF52317">
    <property type="entry name" value="Class I glutamine amidotransferase-like"/>
    <property type="match status" value="1"/>
</dbReference>
<protein>
    <submittedName>
        <fullName evidence="6">LD-carboxypeptidase</fullName>
    </submittedName>
</protein>
<evidence type="ECO:0000256" key="3">
    <source>
        <dbReference type="PIRSR" id="PIRSR028757-1"/>
    </source>
</evidence>
<accession>A0A6H1P6M4</accession>
<reference evidence="6 7" key="1">
    <citation type="submission" date="2020-04" db="EMBL/GenBank/DDBJ databases">
        <title>Genome-Wide Identification of 5-Methylcytosine Sites in Bacterial Genomes By High-Throughput Sequencing of MspJI Restriction Fragments.</title>
        <authorList>
            <person name="Wu V."/>
        </authorList>
    </citation>
    <scope>NUCLEOTIDE SEQUENCE [LARGE SCALE GENOMIC DNA]</scope>
    <source>
        <strain evidence="6 7">S2</strain>
    </source>
</reference>
<dbReference type="SUPFAM" id="SSF141986">
    <property type="entry name" value="LD-carboxypeptidase A C-terminal domain-like"/>
    <property type="match status" value="1"/>
</dbReference>
<dbReference type="InterPro" id="IPR003507">
    <property type="entry name" value="S66_fam"/>
</dbReference>
<feature type="domain" description="LD-carboxypeptidase N-terminal" evidence="4">
    <location>
        <begin position="14"/>
        <end position="135"/>
    </location>
</feature>
<organism evidence="6 7">
    <name type="scientific">Priestia megaterium</name>
    <name type="common">Bacillus megaterium</name>
    <dbReference type="NCBI Taxonomy" id="1404"/>
    <lineage>
        <taxon>Bacteria</taxon>
        <taxon>Bacillati</taxon>
        <taxon>Bacillota</taxon>
        <taxon>Bacilli</taxon>
        <taxon>Bacillales</taxon>
        <taxon>Bacillaceae</taxon>
        <taxon>Priestia</taxon>
    </lineage>
</organism>
<dbReference type="PANTHER" id="PTHR30237">
    <property type="entry name" value="MURAMOYLTETRAPEPTIDE CARBOXYPEPTIDASE"/>
    <property type="match status" value="1"/>
</dbReference>
<evidence type="ECO:0000313" key="7">
    <source>
        <dbReference type="Proteomes" id="UP000501868"/>
    </source>
</evidence>
<dbReference type="Proteomes" id="UP000501868">
    <property type="component" value="Chromosome"/>
</dbReference>
<evidence type="ECO:0000256" key="1">
    <source>
        <dbReference type="ARBA" id="ARBA00010233"/>
    </source>
</evidence>
<proteinExistence type="inferred from homology"/>
<keyword evidence="6" id="KW-0121">Carboxypeptidase</keyword>
<dbReference type="EMBL" id="CP051128">
    <property type="protein sequence ID" value="QIZ09240.1"/>
    <property type="molecule type" value="Genomic_DNA"/>
</dbReference>
<feature type="active site" description="Nucleophile" evidence="3">
    <location>
        <position position="116"/>
    </location>
</feature>
<evidence type="ECO:0000259" key="5">
    <source>
        <dbReference type="Pfam" id="PF17676"/>
    </source>
</evidence>
<dbReference type="Gene3D" id="3.50.30.60">
    <property type="entry name" value="LD-carboxypeptidase A C-terminal domain-like"/>
    <property type="match status" value="1"/>
</dbReference>
<dbReference type="InterPro" id="IPR029062">
    <property type="entry name" value="Class_I_gatase-like"/>
</dbReference>